<keyword evidence="5" id="KW-0520">NAD</keyword>
<feature type="binding site" evidence="5">
    <location>
        <position position="341"/>
    </location>
    <ligand>
        <name>substrate</name>
    </ligand>
</feature>
<dbReference type="Pfam" id="PF00208">
    <property type="entry name" value="ELFV_dehydrog"/>
    <property type="match status" value="1"/>
</dbReference>
<accession>A0A2H0UWF6</accession>
<comment type="caution">
    <text evidence="9">The sequence shown here is derived from an EMBL/GenBank/DDBJ whole genome shotgun (WGS) entry which is preliminary data.</text>
</comment>
<feature type="binding site" evidence="5">
    <location>
        <position position="184"/>
    </location>
    <ligand>
        <name>NAD(+)</name>
        <dbReference type="ChEBI" id="CHEBI:57540"/>
    </ligand>
</feature>
<sequence>MFQTTRGLIQKTGQKLGLTSDEIEYLIQPDRVIEVKVPVLMDNGITKTFVGYRSQHNNVLGPYKGGIRFHANVSREEVIALSILMTLKCAANNLPLGGSKGGVIINPKELSGSELEKLSRSYAKAIAPFIGEDADVPAPDINTDGQIMMWMLDEYEKTIGKKSPATFTGKPVEFGGSLGRTEATGRGGVIVMENLLKQLNRNYQTIAVQGFGKVGYYFAQIAYENGYKVVAISDVQGGIYNENGLDPEAVMAVNKEKGSVINYPEGKVISNEELLGLSVDILVPAAIENVITKDNALKIKAKIILEMANGPITEEAYPILEKNQIISAPDVLANGGGVIVSYFEWLQNRKNEHWTEKQVNQKLQEQLSKAFNEIFEISQKLNINLKEAAFISALAKIIKKSILGKTLN</sequence>
<name>A0A2H0UWF6_9BACT</name>
<dbReference type="SMART" id="SM00839">
    <property type="entry name" value="ELFV_dehydrog"/>
    <property type="match status" value="1"/>
</dbReference>
<dbReference type="EMBL" id="PFAU01000027">
    <property type="protein sequence ID" value="PIR91143.1"/>
    <property type="molecule type" value="Genomic_DNA"/>
</dbReference>
<evidence type="ECO:0000256" key="7">
    <source>
        <dbReference type="RuleBase" id="RU004417"/>
    </source>
</evidence>
<comment type="similarity">
    <text evidence="1 3 7">Belongs to the Glu/Leu/Phe/Val dehydrogenases family.</text>
</comment>
<gene>
    <name evidence="9" type="ORF">COU02_01065</name>
</gene>
<organism evidence="9 10">
    <name type="scientific">bacterium (Candidatus Gribaldobacteria) CG10_big_fil_rev_8_21_14_0_10_37_46</name>
    <dbReference type="NCBI Taxonomy" id="2014276"/>
    <lineage>
        <taxon>Bacteria</taxon>
        <taxon>Candidatus Gribaldobacteria</taxon>
    </lineage>
</organism>
<reference evidence="10" key="1">
    <citation type="submission" date="2017-09" db="EMBL/GenBank/DDBJ databases">
        <title>Depth-based differentiation of microbial function through sediment-hosted aquifers and enrichment of novel symbionts in the deep terrestrial subsurface.</title>
        <authorList>
            <person name="Probst A.J."/>
            <person name="Ladd B."/>
            <person name="Jarett J.K."/>
            <person name="Geller-Mcgrath D.E."/>
            <person name="Sieber C.M.K."/>
            <person name="Emerson J.B."/>
            <person name="Anantharaman K."/>
            <person name="Thomas B.C."/>
            <person name="Malmstrom R."/>
            <person name="Stieglmeier M."/>
            <person name="Klingl A."/>
            <person name="Woyke T."/>
            <person name="Ryan C.M."/>
            <person name="Banfield J.F."/>
        </authorList>
    </citation>
    <scope>NUCLEOTIDE SEQUENCE [LARGE SCALE GENOMIC DNA]</scope>
</reference>
<dbReference type="SUPFAM" id="SSF51735">
    <property type="entry name" value="NAD(P)-binding Rossmann-fold domains"/>
    <property type="match status" value="1"/>
</dbReference>
<dbReference type="Proteomes" id="UP000230882">
    <property type="component" value="Unassembled WGS sequence"/>
</dbReference>
<dbReference type="GO" id="GO:0004352">
    <property type="term" value="F:glutamate dehydrogenase (NAD+) activity"/>
    <property type="evidence" value="ECO:0007669"/>
    <property type="project" value="TreeGrafter"/>
</dbReference>
<dbReference type="GO" id="GO:0000166">
    <property type="term" value="F:nucleotide binding"/>
    <property type="evidence" value="ECO:0007669"/>
    <property type="project" value="UniProtKB-KW"/>
</dbReference>
<feature type="active site" description="Proton donor" evidence="4">
    <location>
        <position position="100"/>
    </location>
</feature>
<dbReference type="Gene3D" id="3.40.50.10860">
    <property type="entry name" value="Leucine Dehydrogenase, chain A, domain 1"/>
    <property type="match status" value="1"/>
</dbReference>
<evidence type="ECO:0000256" key="1">
    <source>
        <dbReference type="ARBA" id="ARBA00006382"/>
    </source>
</evidence>
<dbReference type="SUPFAM" id="SSF53223">
    <property type="entry name" value="Aminoacid dehydrogenase-like, N-terminal domain"/>
    <property type="match status" value="1"/>
</dbReference>
<dbReference type="InterPro" id="IPR046346">
    <property type="entry name" value="Aminoacid_DH-like_N_sf"/>
</dbReference>
<dbReference type="InterPro" id="IPR014362">
    <property type="entry name" value="Glu_DH"/>
</dbReference>
<evidence type="ECO:0000313" key="9">
    <source>
        <dbReference type="EMBL" id="PIR91143.1"/>
    </source>
</evidence>
<dbReference type="InterPro" id="IPR006095">
    <property type="entry name" value="Glu/Leu/Phe/Val/Trp_DH"/>
</dbReference>
<evidence type="ECO:0000256" key="2">
    <source>
        <dbReference type="ARBA" id="ARBA00023002"/>
    </source>
</evidence>
<dbReference type="InterPro" id="IPR036291">
    <property type="entry name" value="NAD(P)-bd_dom_sf"/>
</dbReference>
<dbReference type="InterPro" id="IPR006097">
    <property type="entry name" value="Glu/Leu/Phe/Val/Trp_DH_dimer"/>
</dbReference>
<keyword evidence="2 3" id="KW-0560">Oxidoreductase</keyword>
<evidence type="ECO:0000259" key="8">
    <source>
        <dbReference type="SMART" id="SM00839"/>
    </source>
</evidence>
<evidence type="ECO:0000256" key="3">
    <source>
        <dbReference type="PIRNR" id="PIRNR000185"/>
    </source>
</evidence>
<evidence type="ECO:0000313" key="10">
    <source>
        <dbReference type="Proteomes" id="UP000230882"/>
    </source>
</evidence>
<dbReference type="Gene3D" id="3.40.50.720">
    <property type="entry name" value="NAD(P)-binding Rossmann-like Domain"/>
    <property type="match status" value="1"/>
</dbReference>
<evidence type="ECO:0000256" key="4">
    <source>
        <dbReference type="PIRSR" id="PIRSR000185-1"/>
    </source>
</evidence>
<feature type="binding site" evidence="5">
    <location>
        <position position="88"/>
    </location>
    <ligand>
        <name>substrate</name>
    </ligand>
</feature>
<dbReference type="InterPro" id="IPR033922">
    <property type="entry name" value="NAD_bind_Glu_DH"/>
</dbReference>
<dbReference type="CDD" id="cd01076">
    <property type="entry name" value="NAD_bind_1_Glu_DH"/>
    <property type="match status" value="1"/>
</dbReference>
<feature type="site" description="Important for catalysis" evidence="6">
    <location>
        <position position="140"/>
    </location>
</feature>
<dbReference type="Pfam" id="PF02812">
    <property type="entry name" value="ELFV_dehydrog_N"/>
    <property type="match status" value="1"/>
</dbReference>
<proteinExistence type="inferred from homology"/>
<dbReference type="AlphaFoldDB" id="A0A2H0UWF6"/>
<dbReference type="InterPro" id="IPR006096">
    <property type="entry name" value="Glu/Leu/Phe/Val/Trp_DH_C"/>
</dbReference>
<feature type="binding site" evidence="5">
    <location>
        <position position="64"/>
    </location>
    <ligand>
        <name>substrate</name>
    </ligand>
</feature>
<dbReference type="PROSITE" id="PS00074">
    <property type="entry name" value="GLFV_DEHYDROGENASE"/>
    <property type="match status" value="1"/>
</dbReference>
<dbReference type="PANTHER" id="PTHR11606">
    <property type="entry name" value="GLUTAMATE DEHYDROGENASE"/>
    <property type="match status" value="1"/>
</dbReference>
<evidence type="ECO:0000256" key="5">
    <source>
        <dbReference type="PIRSR" id="PIRSR000185-2"/>
    </source>
</evidence>
<evidence type="ECO:0000256" key="6">
    <source>
        <dbReference type="PIRSR" id="PIRSR000185-3"/>
    </source>
</evidence>
<dbReference type="PANTHER" id="PTHR11606:SF13">
    <property type="entry name" value="GLUTAMATE DEHYDROGENASE 1, MITOCHONDRIAL"/>
    <property type="match status" value="1"/>
</dbReference>
<keyword evidence="5" id="KW-0547">Nucleotide-binding</keyword>
<feature type="domain" description="Glutamate/phenylalanine/leucine/valine/L-tryptophan dehydrogenase C-terminal" evidence="8">
    <location>
        <begin position="177"/>
        <end position="404"/>
    </location>
</feature>
<dbReference type="PRINTS" id="PR00082">
    <property type="entry name" value="GLFDHDRGNASE"/>
</dbReference>
<dbReference type="InterPro" id="IPR033524">
    <property type="entry name" value="Glu/Leu/Phe/Val_DH_AS"/>
</dbReference>
<protein>
    <recommendedName>
        <fullName evidence="3">Glutamate dehydrogenase</fullName>
    </recommendedName>
</protein>
<dbReference type="PIRSF" id="PIRSF000185">
    <property type="entry name" value="Glu_DH"/>
    <property type="match status" value="1"/>
</dbReference>
<dbReference type="GO" id="GO:0006538">
    <property type="term" value="P:L-glutamate catabolic process"/>
    <property type="evidence" value="ECO:0007669"/>
    <property type="project" value="TreeGrafter"/>
</dbReference>